<dbReference type="AlphaFoldDB" id="A0A2T0ZB61"/>
<comment type="subcellular location">
    <subcellularLocation>
        <location evidence="1">Cell inner membrane</location>
        <topology evidence="1">Multi-pass membrane protein</topology>
    </subcellularLocation>
    <subcellularLocation>
        <location evidence="8">Cell membrane</location>
        <topology evidence="8">Multi-pass membrane protein</topology>
    </subcellularLocation>
</comment>
<feature type="transmembrane region" description="Helical" evidence="8">
    <location>
        <begin position="511"/>
        <end position="534"/>
    </location>
</feature>
<evidence type="ECO:0000313" key="11">
    <source>
        <dbReference type="EMBL" id="PRZ33576.1"/>
    </source>
</evidence>
<comment type="similarity">
    <text evidence="8">Belongs to the binding-protein-dependent transport system permease family.</text>
</comment>
<dbReference type="Proteomes" id="UP000237752">
    <property type="component" value="Unassembled WGS sequence"/>
</dbReference>
<dbReference type="InterPro" id="IPR000515">
    <property type="entry name" value="MetI-like"/>
</dbReference>
<evidence type="ECO:0000313" key="12">
    <source>
        <dbReference type="Proteomes" id="UP000237752"/>
    </source>
</evidence>
<feature type="transmembrane region" description="Helical" evidence="8">
    <location>
        <begin position="210"/>
        <end position="232"/>
    </location>
</feature>
<dbReference type="InterPro" id="IPR035906">
    <property type="entry name" value="MetI-like_sf"/>
</dbReference>
<dbReference type="Pfam" id="PF00528">
    <property type="entry name" value="BPD_transp_1"/>
    <property type="match status" value="2"/>
</dbReference>
<reference evidence="11 12" key="1">
    <citation type="submission" date="2018-03" db="EMBL/GenBank/DDBJ databases">
        <title>Genomic Encyclopedia of Archaeal and Bacterial Type Strains, Phase II (KMG-II): from individual species to whole genera.</title>
        <authorList>
            <person name="Goeker M."/>
        </authorList>
    </citation>
    <scope>NUCLEOTIDE SEQUENCE [LARGE SCALE GENOMIC DNA]</scope>
    <source>
        <strain evidence="11 12">DSM 100065</strain>
    </source>
</reference>
<dbReference type="PANTHER" id="PTHR43357">
    <property type="entry name" value="INNER MEMBRANE ABC TRANSPORTER PERMEASE PROTEIN YDCV"/>
    <property type="match status" value="1"/>
</dbReference>
<dbReference type="GO" id="GO:0005886">
    <property type="term" value="C:plasma membrane"/>
    <property type="evidence" value="ECO:0007669"/>
    <property type="project" value="UniProtKB-SubCell"/>
</dbReference>
<protein>
    <submittedName>
        <fullName evidence="11">Iron(III) transport system permease protein</fullName>
    </submittedName>
</protein>
<keyword evidence="5 8" id="KW-0812">Transmembrane</keyword>
<sequence>MVHDTTVRSSTAPPVEDLTRPVAPTPSADPGSVQKVRRRRRHPPMLVAAAIVVAAIALIPLGFILGYTISIGPSTAAQLIFRPRIGELLWNTTRLTVGAMTLSIVLGVSAAWLVERSNLPFRRTLHILLAAPLAIPAFVNSYAWISVLPGANGYSGALLVVTLSYYPLVYLPAVAALRGLDPALEETAAALGLSRWRTFLRVVVPQLRPAVFGGCLLVGLHLLAEFGALQMVQFPTFTTAIYDQYQSTFNGPAANMIAGVLVLCGLLLVLGELRLRGRARYARVGRGSARPAVRARLGRLRIPSTLYVFAIVAVGVGVPVGSLIYWLSVGASTHVDTSLLITTTMTSVGYAAAAAAVAVVFATPVAWLCVRHPGKLSTVLERSTYFGNALPGIVVALALVTITIRVAPAVYQSALVVIIAYIILFLPRAMVNMRSALGQAPPVLDDVAHSLGLSRLGTFRRVTLPLIAPGIGAGAALVFLAAVTELTATLLLAPIGTRTLATQFWSFSDSIAYGAAAPYAAVMILISAPATFLLTRHARSGLIE</sequence>
<keyword evidence="6 8" id="KW-1133">Transmembrane helix</keyword>
<evidence type="ECO:0000256" key="7">
    <source>
        <dbReference type="ARBA" id="ARBA00023136"/>
    </source>
</evidence>
<evidence type="ECO:0000259" key="10">
    <source>
        <dbReference type="PROSITE" id="PS50928"/>
    </source>
</evidence>
<feature type="transmembrane region" description="Helical" evidence="8">
    <location>
        <begin position="45"/>
        <end position="69"/>
    </location>
</feature>
<accession>A0A2T0ZB61</accession>
<feature type="region of interest" description="Disordered" evidence="9">
    <location>
        <begin position="1"/>
        <end position="37"/>
    </location>
</feature>
<feature type="transmembrane region" description="Helical" evidence="8">
    <location>
        <begin position="464"/>
        <end position="491"/>
    </location>
</feature>
<keyword evidence="4" id="KW-0997">Cell inner membrane</keyword>
<dbReference type="SUPFAM" id="SSF161098">
    <property type="entry name" value="MetI-like"/>
    <property type="match status" value="2"/>
</dbReference>
<feature type="transmembrane region" description="Helical" evidence="8">
    <location>
        <begin position="89"/>
        <end position="113"/>
    </location>
</feature>
<feature type="transmembrane region" description="Helical" evidence="8">
    <location>
        <begin position="125"/>
        <end position="145"/>
    </location>
</feature>
<feature type="domain" description="ABC transmembrane type-1" evidence="10">
    <location>
        <begin position="344"/>
        <end position="534"/>
    </location>
</feature>
<evidence type="ECO:0000256" key="3">
    <source>
        <dbReference type="ARBA" id="ARBA00022475"/>
    </source>
</evidence>
<gene>
    <name evidence="11" type="ORF">CLV47_12533</name>
</gene>
<keyword evidence="7 8" id="KW-0472">Membrane</keyword>
<feature type="transmembrane region" description="Helical" evidence="8">
    <location>
        <begin position="252"/>
        <end position="273"/>
    </location>
</feature>
<dbReference type="PANTHER" id="PTHR43357:SF3">
    <property type="entry name" value="FE(3+)-TRANSPORT SYSTEM PERMEASE PROTEIN FBPB 2"/>
    <property type="match status" value="1"/>
</dbReference>
<keyword evidence="3" id="KW-1003">Cell membrane</keyword>
<evidence type="ECO:0000256" key="2">
    <source>
        <dbReference type="ARBA" id="ARBA00022448"/>
    </source>
</evidence>
<feature type="transmembrane region" description="Helical" evidence="8">
    <location>
        <begin position="306"/>
        <end position="328"/>
    </location>
</feature>
<evidence type="ECO:0000256" key="8">
    <source>
        <dbReference type="RuleBase" id="RU363032"/>
    </source>
</evidence>
<dbReference type="PROSITE" id="PS50928">
    <property type="entry name" value="ABC_TM1"/>
    <property type="match status" value="2"/>
</dbReference>
<dbReference type="EMBL" id="PVUE01000025">
    <property type="protein sequence ID" value="PRZ33576.1"/>
    <property type="molecule type" value="Genomic_DNA"/>
</dbReference>
<comment type="caution">
    <text evidence="11">The sequence shown here is derived from an EMBL/GenBank/DDBJ whole genome shotgun (WGS) entry which is preliminary data.</text>
</comment>
<proteinExistence type="inferred from homology"/>
<keyword evidence="12" id="KW-1185">Reference proteome</keyword>
<feature type="transmembrane region" description="Helical" evidence="8">
    <location>
        <begin position="157"/>
        <end position="177"/>
    </location>
</feature>
<dbReference type="Gene3D" id="1.10.3720.10">
    <property type="entry name" value="MetI-like"/>
    <property type="match status" value="2"/>
</dbReference>
<dbReference type="GO" id="GO:0055085">
    <property type="term" value="P:transmembrane transport"/>
    <property type="evidence" value="ECO:0007669"/>
    <property type="project" value="InterPro"/>
</dbReference>
<evidence type="ECO:0000256" key="4">
    <source>
        <dbReference type="ARBA" id="ARBA00022519"/>
    </source>
</evidence>
<evidence type="ECO:0000256" key="1">
    <source>
        <dbReference type="ARBA" id="ARBA00004429"/>
    </source>
</evidence>
<evidence type="ECO:0000256" key="5">
    <source>
        <dbReference type="ARBA" id="ARBA00022692"/>
    </source>
</evidence>
<keyword evidence="2 8" id="KW-0813">Transport</keyword>
<dbReference type="CDD" id="cd06261">
    <property type="entry name" value="TM_PBP2"/>
    <property type="match status" value="2"/>
</dbReference>
<organism evidence="11 12">
    <name type="scientific">Antricoccus suffuscus</name>
    <dbReference type="NCBI Taxonomy" id="1629062"/>
    <lineage>
        <taxon>Bacteria</taxon>
        <taxon>Bacillati</taxon>
        <taxon>Actinomycetota</taxon>
        <taxon>Actinomycetes</taxon>
        <taxon>Geodermatophilales</taxon>
        <taxon>Antricoccaceae</taxon>
        <taxon>Antricoccus</taxon>
    </lineage>
</organism>
<feature type="transmembrane region" description="Helical" evidence="8">
    <location>
        <begin position="348"/>
        <end position="370"/>
    </location>
</feature>
<feature type="domain" description="ABC transmembrane type-1" evidence="10">
    <location>
        <begin position="89"/>
        <end position="274"/>
    </location>
</feature>
<evidence type="ECO:0000256" key="9">
    <source>
        <dbReference type="SAM" id="MobiDB-lite"/>
    </source>
</evidence>
<feature type="transmembrane region" description="Helical" evidence="8">
    <location>
        <begin position="410"/>
        <end position="427"/>
    </location>
</feature>
<name>A0A2T0ZB61_9ACTN</name>
<feature type="transmembrane region" description="Helical" evidence="8">
    <location>
        <begin position="382"/>
        <end position="404"/>
    </location>
</feature>
<evidence type="ECO:0000256" key="6">
    <source>
        <dbReference type="ARBA" id="ARBA00022989"/>
    </source>
</evidence>